<reference evidence="8 9" key="1">
    <citation type="submission" date="2016-10" db="EMBL/GenBank/DDBJ databases">
        <authorList>
            <person name="de Groot N.N."/>
        </authorList>
    </citation>
    <scope>NUCLEOTIDE SEQUENCE [LARGE SCALE GENOMIC DNA]</scope>
    <source>
        <strain evidence="8 9">CGMCC 1.10076</strain>
    </source>
</reference>
<comment type="catalytic activity">
    <reaction evidence="6">
        <text>2 cob(II)alamin + reduced [electron-transfer flavoprotein] + 2 ATP = 2 adenosylcob(III)alamin + 2 triphosphate + oxidized [electron-transfer flavoprotein] + 3 H(+)</text>
        <dbReference type="Rhea" id="RHEA:28671"/>
        <dbReference type="Rhea" id="RHEA-COMP:10685"/>
        <dbReference type="Rhea" id="RHEA-COMP:10686"/>
        <dbReference type="ChEBI" id="CHEBI:15378"/>
        <dbReference type="ChEBI" id="CHEBI:16304"/>
        <dbReference type="ChEBI" id="CHEBI:18036"/>
        <dbReference type="ChEBI" id="CHEBI:18408"/>
        <dbReference type="ChEBI" id="CHEBI:30616"/>
        <dbReference type="ChEBI" id="CHEBI:57692"/>
        <dbReference type="ChEBI" id="CHEBI:58307"/>
        <dbReference type="EC" id="2.5.1.17"/>
    </reaction>
</comment>
<keyword evidence="6" id="KW-0169">Cobalamin biosynthesis</keyword>
<keyword evidence="3 6" id="KW-0808">Transferase</keyword>
<dbReference type="GO" id="GO:0009236">
    <property type="term" value="P:cobalamin biosynthetic process"/>
    <property type="evidence" value="ECO:0007669"/>
    <property type="project" value="UniProtKB-UniRule"/>
</dbReference>
<protein>
    <recommendedName>
        <fullName evidence="6">Corrinoid adenosyltransferase</fullName>
        <ecNumber evidence="6">2.5.1.17</ecNumber>
    </recommendedName>
    <alternativeName>
        <fullName evidence="6">Cob(II)alamin adenosyltransferase</fullName>
    </alternativeName>
    <alternativeName>
        <fullName evidence="6">Cob(II)yrinic acid a,c-diamide adenosyltransferase</fullName>
    </alternativeName>
    <alternativeName>
        <fullName evidence="6">Cobinamide/cobalamin adenosyltransferase</fullName>
    </alternativeName>
</protein>
<dbReference type="InterPro" id="IPR016030">
    <property type="entry name" value="CblAdoTrfase-like"/>
</dbReference>
<dbReference type="Proteomes" id="UP000199580">
    <property type="component" value="Unassembled WGS sequence"/>
</dbReference>
<evidence type="ECO:0000256" key="6">
    <source>
        <dbReference type="RuleBase" id="RU366026"/>
    </source>
</evidence>
<dbReference type="OrthoDB" id="9778896at2"/>
<keyword evidence="4 6" id="KW-0547">Nucleotide-binding</keyword>
<dbReference type="AlphaFoldDB" id="A0A1G8VLD9"/>
<evidence type="ECO:0000313" key="9">
    <source>
        <dbReference type="Proteomes" id="UP000199580"/>
    </source>
</evidence>
<dbReference type="Gene3D" id="1.20.1200.10">
    <property type="entry name" value="Cobalamin adenosyltransferase-like"/>
    <property type="match status" value="1"/>
</dbReference>
<comment type="pathway">
    <text evidence="6">Cofactor biosynthesis; adenosylcobalamin biosynthesis; adenosylcobalamin from cob(II)yrinate a,c-diamide: step 2/7.</text>
</comment>
<evidence type="ECO:0000256" key="3">
    <source>
        <dbReference type="ARBA" id="ARBA00022679"/>
    </source>
</evidence>
<dbReference type="GO" id="GO:0008817">
    <property type="term" value="F:corrinoid adenosyltransferase activity"/>
    <property type="evidence" value="ECO:0007669"/>
    <property type="project" value="UniProtKB-UniRule"/>
</dbReference>
<evidence type="ECO:0000259" key="7">
    <source>
        <dbReference type="Pfam" id="PF01923"/>
    </source>
</evidence>
<accession>A0A1G8VLD9</accession>
<dbReference type="EMBL" id="FNEZ01000002">
    <property type="protein sequence ID" value="SDJ66764.1"/>
    <property type="molecule type" value="Genomic_DNA"/>
</dbReference>
<dbReference type="EC" id="2.5.1.17" evidence="6"/>
<dbReference type="GO" id="GO:0005524">
    <property type="term" value="F:ATP binding"/>
    <property type="evidence" value="ECO:0007669"/>
    <property type="project" value="UniProtKB-UniRule"/>
</dbReference>
<dbReference type="InterPro" id="IPR029499">
    <property type="entry name" value="PduO-typ"/>
</dbReference>
<evidence type="ECO:0000256" key="2">
    <source>
        <dbReference type="ARBA" id="ARBA00011233"/>
    </source>
</evidence>
<dbReference type="SUPFAM" id="SSF89028">
    <property type="entry name" value="Cobalamin adenosyltransferase-like"/>
    <property type="match status" value="1"/>
</dbReference>
<feature type="domain" description="Cobalamin adenosyltransferase-like" evidence="7">
    <location>
        <begin position="3"/>
        <end position="173"/>
    </location>
</feature>
<comment type="similarity">
    <text evidence="1 6">Belongs to the Cob(I)alamin adenosyltransferase family.</text>
</comment>
<dbReference type="FunFam" id="1.20.1200.10:FF:000001">
    <property type="entry name" value="Cob(I)yrinic acid a,c-diamide adenosyltransferase"/>
    <property type="match status" value="1"/>
</dbReference>
<dbReference type="NCBIfam" id="TIGR00636">
    <property type="entry name" value="PduO_Nterm"/>
    <property type="match status" value="1"/>
</dbReference>
<sequence>MKVYTKTGDKGTTALFGGTRVPKDHIRIESYGTVDELNSHIGLIRDQEINPHYKEILIEIQDRLFTAGAILATPPDKEILKNGKPRLNIPKISENDIELLENEIDAMESELPQMTHFVLPGGHTTVSYCHIARCVCRRAERLSVHLAHNEPIDELVLKYLNRLSDYLFVLARKLSSDLHADEVKWIPRKD</sequence>
<comment type="subunit">
    <text evidence="2">Homotrimer.</text>
</comment>
<comment type="catalytic activity">
    <reaction evidence="6">
        <text>2 cob(II)yrinate a,c diamide + reduced [electron-transfer flavoprotein] + 2 ATP = 2 adenosylcob(III)yrinate a,c-diamide + 2 triphosphate + oxidized [electron-transfer flavoprotein] + 3 H(+)</text>
        <dbReference type="Rhea" id="RHEA:11528"/>
        <dbReference type="Rhea" id="RHEA-COMP:10685"/>
        <dbReference type="Rhea" id="RHEA-COMP:10686"/>
        <dbReference type="ChEBI" id="CHEBI:15378"/>
        <dbReference type="ChEBI" id="CHEBI:18036"/>
        <dbReference type="ChEBI" id="CHEBI:30616"/>
        <dbReference type="ChEBI" id="CHEBI:57692"/>
        <dbReference type="ChEBI" id="CHEBI:58307"/>
        <dbReference type="ChEBI" id="CHEBI:58503"/>
        <dbReference type="ChEBI" id="CHEBI:58537"/>
        <dbReference type="EC" id="2.5.1.17"/>
    </reaction>
</comment>
<dbReference type="UniPathway" id="UPA00148">
    <property type="reaction ID" value="UER00233"/>
</dbReference>
<dbReference type="InterPro" id="IPR036451">
    <property type="entry name" value="CblAdoTrfase-like_sf"/>
</dbReference>
<dbReference type="STRING" id="1128970.SAMN04487935_1419"/>
<dbReference type="PANTHER" id="PTHR12213:SF0">
    <property type="entry name" value="CORRINOID ADENOSYLTRANSFERASE MMAB"/>
    <property type="match status" value="1"/>
</dbReference>
<organism evidence="8 9">
    <name type="scientific">Flavobacterium noncentrifugens</name>
    <dbReference type="NCBI Taxonomy" id="1128970"/>
    <lineage>
        <taxon>Bacteria</taxon>
        <taxon>Pseudomonadati</taxon>
        <taxon>Bacteroidota</taxon>
        <taxon>Flavobacteriia</taxon>
        <taxon>Flavobacteriales</taxon>
        <taxon>Flavobacteriaceae</taxon>
        <taxon>Flavobacterium</taxon>
    </lineage>
</organism>
<evidence type="ECO:0000256" key="1">
    <source>
        <dbReference type="ARBA" id="ARBA00007487"/>
    </source>
</evidence>
<evidence type="ECO:0000313" key="8">
    <source>
        <dbReference type="EMBL" id="SDJ66764.1"/>
    </source>
</evidence>
<proteinExistence type="inferred from homology"/>
<evidence type="ECO:0000256" key="5">
    <source>
        <dbReference type="ARBA" id="ARBA00022840"/>
    </source>
</evidence>
<keyword evidence="5 6" id="KW-0067">ATP-binding</keyword>
<gene>
    <name evidence="8" type="ORF">SAMN04487935_1419</name>
</gene>
<evidence type="ECO:0000256" key="4">
    <source>
        <dbReference type="ARBA" id="ARBA00022741"/>
    </source>
</evidence>
<keyword evidence="9" id="KW-1185">Reference proteome</keyword>
<dbReference type="Pfam" id="PF01923">
    <property type="entry name" value="Cob_adeno_trans"/>
    <property type="match status" value="1"/>
</dbReference>
<dbReference type="PANTHER" id="PTHR12213">
    <property type="entry name" value="CORRINOID ADENOSYLTRANSFERASE"/>
    <property type="match status" value="1"/>
</dbReference>
<dbReference type="RefSeq" id="WP_091393165.1">
    <property type="nucleotide sequence ID" value="NZ_BKAI01000003.1"/>
</dbReference>
<name>A0A1G8VLD9_9FLAO</name>